<dbReference type="CDD" id="cd18809">
    <property type="entry name" value="SF1_C_RecD"/>
    <property type="match status" value="1"/>
</dbReference>
<sequence length="659" mass="71466">MPEASRLFAAKNTIELWQQQGLLRAIDAQLGSLLQGAGTLEPIAALGALVSYQVGRGHTCLSLPQLLRDPVKTLGIDDSSSEFETQFRDLMPDLAQLVAALNRCDSVLCVAGADAVDALQPLVWDPQRQLLYLRRYWQYEQRIATWLGDRTAQLQQAGPAEPLRAVIAQLIAPKNDAISWQRLACANAAKQHFSVITGGPGTGKTYTVVRVLATLLSFHEHLRIALAAPTGKAAARMEESVNAALADTDNPALLRVKSALSRKASTLHRLLGSQRNSRYFRHNSAMPLPFDVVVVDEASMIDTEMFDALLDAIGSHTRLILLGDKDQLAPVEAGSILASLCQGAKYRHYSAAHRQWLMAASGETLPEPAASVAPGLHDHIVMLEGSERFQGAIADLALAVNACDVDAANQALTKIRLLPAPSLAVVAGQSMPALAADPKASAFWRELASGFASFIALCNQGEVGEEEAINAWAARVLSTYADYQLLTALRSGPWGQQQLNRMMEQLLRSGSASGSGAWYHGRPVMVTSNDYSLNLNNGDIGIVLKHPSDQRLRVVFPAPVTEANPAGVRWILPSRLDAVETVYAMTVHKSQGSEFRHAVMILPDRDSPVLSKELIYTGITRAKQQLSLVIPNTAVWQTALTRRVERLGGLFVASEEQEL</sequence>
<dbReference type="PANTHER" id="PTHR43788:SF6">
    <property type="entry name" value="DNA HELICASE B"/>
    <property type="match status" value="1"/>
</dbReference>
<accession>A0ABT9GR61</accession>
<dbReference type="EC" id="5.6.2.3" evidence="11"/>
<dbReference type="Pfam" id="PF13245">
    <property type="entry name" value="AAA_19"/>
    <property type="match status" value="1"/>
</dbReference>
<keyword evidence="2 11" id="KW-0547">Nucleotide-binding</keyword>
<name>A0ABT9GR61_9GAMM</name>
<dbReference type="Proteomes" id="UP001236258">
    <property type="component" value="Unassembled WGS sequence"/>
</dbReference>
<dbReference type="PANTHER" id="PTHR43788">
    <property type="entry name" value="DNA2/NAM7 HELICASE FAMILY MEMBER"/>
    <property type="match status" value="1"/>
</dbReference>
<dbReference type="GO" id="GO:0008854">
    <property type="term" value="F:exodeoxyribonuclease V activity"/>
    <property type="evidence" value="ECO:0007669"/>
    <property type="project" value="UniProtKB-EC"/>
</dbReference>
<evidence type="ECO:0000256" key="1">
    <source>
        <dbReference type="ARBA" id="ARBA00022722"/>
    </source>
</evidence>
<dbReference type="InterPro" id="IPR027417">
    <property type="entry name" value="P-loop_NTPase"/>
</dbReference>
<evidence type="ECO:0000256" key="10">
    <source>
        <dbReference type="ARBA" id="ARBA00023235"/>
    </source>
</evidence>
<evidence type="ECO:0000256" key="5">
    <source>
        <dbReference type="ARBA" id="ARBA00022806"/>
    </source>
</evidence>
<dbReference type="Gene3D" id="1.10.10.1020">
    <property type="entry name" value="RecBCD complex, subunit RecD, N-terminal domain"/>
    <property type="match status" value="1"/>
</dbReference>
<evidence type="ECO:0000256" key="3">
    <source>
        <dbReference type="ARBA" id="ARBA00022763"/>
    </source>
</evidence>
<evidence type="ECO:0000256" key="9">
    <source>
        <dbReference type="ARBA" id="ARBA00023204"/>
    </source>
</evidence>
<dbReference type="InterPro" id="IPR006344">
    <property type="entry name" value="RecD"/>
</dbReference>
<evidence type="ECO:0000313" key="15">
    <source>
        <dbReference type="Proteomes" id="UP001236258"/>
    </source>
</evidence>
<dbReference type="SUPFAM" id="SSF52540">
    <property type="entry name" value="P-loop containing nucleoside triphosphate hydrolases"/>
    <property type="match status" value="1"/>
</dbReference>
<keyword evidence="15" id="KW-1185">Reference proteome</keyword>
<comment type="miscellaneous">
    <text evidence="11">In the RecBCD complex, RecB has a slow 3'-5' helicase, an exonuclease activity and loads RecA onto ssDNA, RecD has a fast 5'-3' helicase activity, while RecC stimulates the ATPase and processivity of the RecB helicase and contributes to recognition of the Chi site.</text>
</comment>
<keyword evidence="6 11" id="KW-0269">Exonuclease</keyword>
<organism evidence="14 15">
    <name type="scientific">Alkalimonas delamerensis</name>
    <dbReference type="NCBI Taxonomy" id="265981"/>
    <lineage>
        <taxon>Bacteria</taxon>
        <taxon>Pseudomonadati</taxon>
        <taxon>Pseudomonadota</taxon>
        <taxon>Gammaproteobacteria</taxon>
        <taxon>Alkalimonas</taxon>
    </lineage>
</organism>
<dbReference type="InterPro" id="IPR050534">
    <property type="entry name" value="Coronavir_polyprotein_1ab"/>
</dbReference>
<evidence type="ECO:0000259" key="13">
    <source>
        <dbReference type="Pfam" id="PF21185"/>
    </source>
</evidence>
<dbReference type="HAMAP" id="MF_01487">
    <property type="entry name" value="RecD"/>
    <property type="match status" value="1"/>
</dbReference>
<dbReference type="InterPro" id="IPR049550">
    <property type="entry name" value="RecD_N"/>
</dbReference>
<evidence type="ECO:0000313" key="14">
    <source>
        <dbReference type="EMBL" id="MDP4529457.1"/>
    </source>
</evidence>
<keyword evidence="4 11" id="KW-0378">Hydrolase</keyword>
<dbReference type="Gene3D" id="3.40.50.300">
    <property type="entry name" value="P-loop containing nucleotide triphosphate hydrolases"/>
    <property type="match status" value="3"/>
</dbReference>
<dbReference type="RefSeq" id="WP_305945543.1">
    <property type="nucleotide sequence ID" value="NZ_JAUZVY010000004.1"/>
</dbReference>
<feature type="domain" description="UvrD-like helicase C-terminal" evidence="12">
    <location>
        <begin position="582"/>
        <end position="629"/>
    </location>
</feature>
<evidence type="ECO:0000256" key="7">
    <source>
        <dbReference type="ARBA" id="ARBA00022840"/>
    </source>
</evidence>
<protein>
    <recommendedName>
        <fullName evidence="11">RecBCD enzyme subunit RecD</fullName>
        <ecNumber evidence="11">5.6.2.3</ecNumber>
    </recommendedName>
    <alternativeName>
        <fullName evidence="11">DNA 5'-3' helicase subunit RecD</fullName>
    </alternativeName>
    <alternativeName>
        <fullName evidence="11">Exonuclease V subunit RecD</fullName>
        <shortName evidence="11">ExoV subunit RecD</shortName>
    </alternativeName>
    <alternativeName>
        <fullName evidence="11">Helicase/nuclease RecBCD subunit RecD</fullName>
    </alternativeName>
</protein>
<keyword evidence="9 11" id="KW-0234">DNA repair</keyword>
<comment type="subunit">
    <text evidence="11">Heterotrimer of RecB, RecC and RecD. All subunits contribute to DNA-binding.</text>
</comment>
<keyword evidence="10 11" id="KW-0413">Isomerase</keyword>
<keyword evidence="5 11" id="KW-0347">Helicase</keyword>
<dbReference type="NCBIfam" id="TIGR01447">
    <property type="entry name" value="recD"/>
    <property type="match status" value="1"/>
</dbReference>
<comment type="catalytic activity">
    <reaction evidence="11">
        <text>ATP + H2O = ADP + phosphate + H(+)</text>
        <dbReference type="Rhea" id="RHEA:13065"/>
        <dbReference type="ChEBI" id="CHEBI:15377"/>
        <dbReference type="ChEBI" id="CHEBI:15378"/>
        <dbReference type="ChEBI" id="CHEBI:30616"/>
        <dbReference type="ChEBI" id="CHEBI:43474"/>
        <dbReference type="ChEBI" id="CHEBI:456216"/>
        <dbReference type="EC" id="5.6.2.3"/>
    </reaction>
</comment>
<evidence type="ECO:0000259" key="12">
    <source>
        <dbReference type="Pfam" id="PF13538"/>
    </source>
</evidence>
<evidence type="ECO:0000256" key="2">
    <source>
        <dbReference type="ARBA" id="ARBA00022741"/>
    </source>
</evidence>
<comment type="similarity">
    <text evidence="11">Belongs to the RecD family.</text>
</comment>
<evidence type="ECO:0000256" key="8">
    <source>
        <dbReference type="ARBA" id="ARBA00023125"/>
    </source>
</evidence>
<reference evidence="14 15" key="1">
    <citation type="submission" date="2023-08" db="EMBL/GenBank/DDBJ databases">
        <authorList>
            <person name="Joshi A."/>
            <person name="Thite S."/>
        </authorList>
    </citation>
    <scope>NUCLEOTIDE SEQUENCE [LARGE SCALE GENOMIC DNA]</scope>
    <source>
        <strain evidence="14 15">1E1</strain>
    </source>
</reference>
<gene>
    <name evidence="11 14" type="primary">recD</name>
    <name evidence="14" type="ORF">Q3O59_10515</name>
</gene>
<evidence type="ECO:0000256" key="6">
    <source>
        <dbReference type="ARBA" id="ARBA00022839"/>
    </source>
</evidence>
<comment type="function">
    <text evidence="11">A helicase/nuclease that prepares dsDNA breaks (DSB) for recombinational DNA repair. Binds to DSBs and unwinds DNA via a highly rapid and processive ATP-dependent bidirectional helicase activity. Unwinds dsDNA until it encounters a Chi (crossover hotspot instigator) sequence from the 3' direction. Cuts ssDNA a few nucleotides 3' to the Chi site. The properties and activities of the enzyme are changed at Chi. The Chi-altered holoenzyme produces a long 3'-ssDNA overhang and facilitates RecA-binding to the ssDNA for homologous DNA recombination and repair. Holoenzyme degrades any linearized DNA that is unable to undergo homologous recombination. In the holoenzyme this subunit has ssDNA-dependent ATPase and 5'-3' helicase activity. When added to pre-assembled RecBC greatly stimulates nuclease activity and augments holoenzyme processivity. Negatively regulates the RecA-loading ability of RecBCD.</text>
</comment>
<keyword evidence="3 11" id="KW-0227">DNA damage</keyword>
<keyword evidence="7 11" id="KW-0067">ATP-binding</keyword>
<comment type="caution">
    <text evidence="14">The sequence shown here is derived from an EMBL/GenBank/DDBJ whole genome shotgun (WGS) entry which is preliminary data.</text>
</comment>
<dbReference type="EMBL" id="JAUZVY010000004">
    <property type="protein sequence ID" value="MDP4529457.1"/>
    <property type="molecule type" value="Genomic_DNA"/>
</dbReference>
<dbReference type="Pfam" id="PF21185">
    <property type="entry name" value="RecD_N"/>
    <property type="match status" value="1"/>
</dbReference>
<proteinExistence type="inferred from homology"/>
<keyword evidence="1 11" id="KW-0540">Nuclease</keyword>
<dbReference type="Pfam" id="PF13538">
    <property type="entry name" value="UvrD_C_2"/>
    <property type="match status" value="1"/>
</dbReference>
<dbReference type="InterPro" id="IPR041851">
    <property type="entry name" value="RecD_N_sf"/>
</dbReference>
<dbReference type="CDD" id="cd17933">
    <property type="entry name" value="DEXSc_RecD-like"/>
    <property type="match status" value="1"/>
</dbReference>
<dbReference type="InterPro" id="IPR027785">
    <property type="entry name" value="UvrD-like_helicase_C"/>
</dbReference>
<keyword evidence="8 11" id="KW-0238">DNA-binding</keyword>
<feature type="domain" description="RecBCD enzyme subunit RecD N-terminal" evidence="13">
    <location>
        <begin position="19"/>
        <end position="128"/>
    </location>
</feature>
<feature type="binding site" evidence="11">
    <location>
        <begin position="198"/>
        <end position="205"/>
    </location>
    <ligand>
        <name>ATP</name>
        <dbReference type="ChEBI" id="CHEBI:30616"/>
    </ligand>
</feature>
<evidence type="ECO:0000256" key="11">
    <source>
        <dbReference type="HAMAP-Rule" id="MF_01487"/>
    </source>
</evidence>
<evidence type="ECO:0000256" key="4">
    <source>
        <dbReference type="ARBA" id="ARBA00022801"/>
    </source>
</evidence>